<dbReference type="EMBL" id="FQNC01000043">
    <property type="protein sequence ID" value="SGY45944.1"/>
    <property type="molecule type" value="Genomic_DNA"/>
</dbReference>
<evidence type="ECO:0000313" key="3">
    <source>
        <dbReference type="Proteomes" id="UP000249464"/>
    </source>
</evidence>
<dbReference type="Proteomes" id="UP000249464">
    <property type="component" value="Unassembled WGS sequence"/>
</dbReference>
<protein>
    <submittedName>
        <fullName evidence="2">BQ5605_C001g00362 protein</fullName>
    </submittedName>
</protein>
<evidence type="ECO:0000256" key="1">
    <source>
        <dbReference type="SAM" id="MobiDB-lite"/>
    </source>
</evidence>
<feature type="region of interest" description="Disordered" evidence="1">
    <location>
        <begin position="1"/>
        <end position="22"/>
    </location>
</feature>
<organism evidence="2 3">
    <name type="scientific">Microbotryum silenes-dioicae</name>
    <dbReference type="NCBI Taxonomy" id="796604"/>
    <lineage>
        <taxon>Eukaryota</taxon>
        <taxon>Fungi</taxon>
        <taxon>Dikarya</taxon>
        <taxon>Basidiomycota</taxon>
        <taxon>Pucciniomycotina</taxon>
        <taxon>Microbotryomycetes</taxon>
        <taxon>Microbotryales</taxon>
        <taxon>Microbotryaceae</taxon>
        <taxon>Microbotryum</taxon>
    </lineage>
</organism>
<accession>A0A2X0MQH8</accession>
<feature type="compositionally biased region" description="Basic and acidic residues" evidence="1">
    <location>
        <begin position="1"/>
        <end position="17"/>
    </location>
</feature>
<evidence type="ECO:0000313" key="2">
    <source>
        <dbReference type="EMBL" id="SGY45944.1"/>
    </source>
</evidence>
<reference evidence="2 3" key="1">
    <citation type="submission" date="2016-11" db="EMBL/GenBank/DDBJ databases">
        <authorList>
            <person name="Jaros S."/>
            <person name="Januszkiewicz K."/>
            <person name="Wedrychowicz H."/>
        </authorList>
    </citation>
    <scope>NUCLEOTIDE SEQUENCE [LARGE SCALE GENOMIC DNA]</scope>
</reference>
<gene>
    <name evidence="2" type="primary">BQ5605_C001g00362</name>
    <name evidence="2" type="ORF">BQ5605_C001G00362</name>
</gene>
<proteinExistence type="predicted"/>
<dbReference type="AlphaFoldDB" id="A0A2X0MQH8"/>
<sequence>MRDTRELTRDTRADSRGRLPHTHRPHVNLAQLFPAFITTLFHSKAFNCYHEKSRWASFRLGRGSWPPRVQMQRFFQCRCSIYDSAAAYQDSWPGAPAQDLSAHPDK</sequence>
<keyword evidence="3" id="KW-1185">Reference proteome</keyword>
<name>A0A2X0MQH8_9BASI</name>